<name>A0A0N0P2D6_LEPSE</name>
<dbReference type="EMBL" id="LJSK01000520">
    <property type="protein sequence ID" value="KPI82829.1"/>
    <property type="molecule type" value="Genomic_DNA"/>
</dbReference>
<dbReference type="GO" id="GO:0051252">
    <property type="term" value="P:regulation of RNA metabolic process"/>
    <property type="evidence" value="ECO:0007669"/>
    <property type="project" value="UniProtKB-ARBA"/>
</dbReference>
<dbReference type="Pfam" id="PF00642">
    <property type="entry name" value="zf-CCCH"/>
    <property type="match status" value="1"/>
</dbReference>
<dbReference type="PROSITE" id="PS50103">
    <property type="entry name" value="ZF_C3H1"/>
    <property type="match status" value="1"/>
</dbReference>
<feature type="zinc finger region" description="C3H1-type" evidence="4">
    <location>
        <begin position="39"/>
        <end position="67"/>
    </location>
</feature>
<evidence type="ECO:0000256" key="4">
    <source>
        <dbReference type="PROSITE-ProRule" id="PRU00723"/>
    </source>
</evidence>
<dbReference type="VEuPathDB" id="TriTrypDB:Lsey_0520_0030"/>
<organism evidence="7 8">
    <name type="scientific">Leptomonas seymouri</name>
    <dbReference type="NCBI Taxonomy" id="5684"/>
    <lineage>
        <taxon>Eukaryota</taxon>
        <taxon>Discoba</taxon>
        <taxon>Euglenozoa</taxon>
        <taxon>Kinetoplastea</taxon>
        <taxon>Metakinetoplastina</taxon>
        <taxon>Trypanosomatida</taxon>
        <taxon>Trypanosomatidae</taxon>
        <taxon>Leishmaniinae</taxon>
        <taxon>Leptomonas</taxon>
    </lineage>
</organism>
<feature type="region of interest" description="Disordered" evidence="5">
    <location>
        <begin position="1"/>
        <end position="35"/>
    </location>
</feature>
<dbReference type="SMART" id="SM00356">
    <property type="entry name" value="ZnF_C3H1"/>
    <property type="match status" value="1"/>
</dbReference>
<dbReference type="OrthoDB" id="410307at2759"/>
<protein>
    <recommendedName>
        <fullName evidence="6">C3H1-type domain-containing protein</fullName>
    </recommendedName>
</protein>
<evidence type="ECO:0000256" key="2">
    <source>
        <dbReference type="ARBA" id="ARBA00022771"/>
    </source>
</evidence>
<dbReference type="Proteomes" id="UP000038009">
    <property type="component" value="Unassembled WGS sequence"/>
</dbReference>
<keyword evidence="2 4" id="KW-0863">Zinc-finger</keyword>
<evidence type="ECO:0000259" key="6">
    <source>
        <dbReference type="PROSITE" id="PS50103"/>
    </source>
</evidence>
<gene>
    <name evidence="7" type="ORF">ABL78_8160</name>
</gene>
<keyword evidence="3 4" id="KW-0862">Zinc</keyword>
<evidence type="ECO:0000313" key="7">
    <source>
        <dbReference type="EMBL" id="KPI82829.1"/>
    </source>
</evidence>
<reference evidence="7 8" key="1">
    <citation type="journal article" date="2015" name="PLoS Pathog.">
        <title>Leptomonas seymouri: Adaptations to the Dixenous Life Cycle Analyzed by Genome Sequencing, Transcriptome Profiling and Co-infection with Leishmania donovani.</title>
        <authorList>
            <person name="Kraeva N."/>
            <person name="Butenko A."/>
            <person name="Hlavacova J."/>
            <person name="Kostygov A."/>
            <person name="Myskova J."/>
            <person name="Grybchuk D."/>
            <person name="Lestinova T."/>
            <person name="Votypka J."/>
            <person name="Volf P."/>
            <person name="Opperdoes F."/>
            <person name="Flegontov P."/>
            <person name="Lukes J."/>
            <person name="Yurchenko V."/>
        </authorList>
    </citation>
    <scope>NUCLEOTIDE SEQUENCE [LARGE SCALE GENOMIC DNA]</scope>
    <source>
        <strain evidence="7 8">ATCC 30220</strain>
    </source>
</reference>
<dbReference type="AlphaFoldDB" id="A0A0N0P2D6"/>
<sequence length="289" mass="32675">MPSHTHTTFPTKKAAADHQKRVSSAAAEGKEEKHTMADRYKTKMCKNFLAKGECPYEVRCMFAHGERELRTSEENVRDGLVTDEAIKAYQRQHNQTKRRMASASNHVAGARVAATAVPTQQEVYVGGEENDEETYYNGHQHESVNALRFLPHAQPMPHSTGLYTHNPYRFNIIPVEAREFAMCEEMPEEVYWFEEPMMTATVEEDYYFPSSDMMVPLVPNSVVQHQQQQQQQCSNANKMYDFATTSSFGDEVTHGQSESSDNAACASKVRCTAAEMPSFSDEVPMVLEP</sequence>
<evidence type="ECO:0000256" key="1">
    <source>
        <dbReference type="ARBA" id="ARBA00022723"/>
    </source>
</evidence>
<feature type="domain" description="C3H1-type" evidence="6">
    <location>
        <begin position="39"/>
        <end position="67"/>
    </location>
</feature>
<keyword evidence="8" id="KW-1185">Reference proteome</keyword>
<evidence type="ECO:0000313" key="8">
    <source>
        <dbReference type="Proteomes" id="UP000038009"/>
    </source>
</evidence>
<dbReference type="GO" id="GO:0010468">
    <property type="term" value="P:regulation of gene expression"/>
    <property type="evidence" value="ECO:0007669"/>
    <property type="project" value="UniProtKB-ARBA"/>
</dbReference>
<keyword evidence="1 4" id="KW-0479">Metal-binding</keyword>
<evidence type="ECO:0000256" key="5">
    <source>
        <dbReference type="SAM" id="MobiDB-lite"/>
    </source>
</evidence>
<feature type="compositionally biased region" description="Polar residues" evidence="5">
    <location>
        <begin position="1"/>
        <end position="10"/>
    </location>
</feature>
<evidence type="ECO:0000256" key="3">
    <source>
        <dbReference type="ARBA" id="ARBA00022833"/>
    </source>
</evidence>
<dbReference type="OMA" id="HNHTVRP"/>
<proteinExistence type="predicted"/>
<dbReference type="GO" id="GO:0008270">
    <property type="term" value="F:zinc ion binding"/>
    <property type="evidence" value="ECO:0007669"/>
    <property type="project" value="UniProtKB-KW"/>
</dbReference>
<dbReference type="InterPro" id="IPR000571">
    <property type="entry name" value="Znf_CCCH"/>
</dbReference>
<dbReference type="InterPro" id="IPR036855">
    <property type="entry name" value="Znf_CCCH_sf"/>
</dbReference>
<dbReference type="SUPFAM" id="SSF90229">
    <property type="entry name" value="CCCH zinc finger"/>
    <property type="match status" value="1"/>
</dbReference>
<dbReference type="FunFam" id="4.10.1000.10:FF:000003">
    <property type="entry name" value="Zinc finger CCCH domain-containing protein"/>
    <property type="match status" value="1"/>
</dbReference>
<dbReference type="Gene3D" id="4.10.1000.10">
    <property type="entry name" value="Zinc finger, CCCH-type"/>
    <property type="match status" value="1"/>
</dbReference>
<comment type="caution">
    <text evidence="7">The sequence shown here is derived from an EMBL/GenBank/DDBJ whole genome shotgun (WGS) entry which is preliminary data.</text>
</comment>
<accession>A0A0N0P2D6</accession>